<dbReference type="EMBL" id="FPAS01000001">
    <property type="protein sequence ID" value="SFT38567.1"/>
    <property type="molecule type" value="Genomic_DNA"/>
</dbReference>
<name>A0A1I6XKE3_9FLAO</name>
<sequence length="200" mass="23073">MEKNKTVEGYLAKRTEEQVAQLNVLRSILQRTVLEEGVKWGAPVYMLKGKNVVGMAAFKSYVGLWFHNGVYLKDEAQKLINAQEDVTKALRQWRFTSLEEIQEHEDLIHAYILEAIENQKAGKELKPKKTALVIPELLQKELNTNAQLNTQYKSLTPYKQKEYAEYISSAKREATQQSRLEKVIPMILEGKGLNDRYRTS</sequence>
<protein>
    <submittedName>
        <fullName evidence="2">Uncharacterized conserved protein YdeI, YjbR/CyaY-like superfamily, DUF1801 family</fullName>
    </submittedName>
</protein>
<dbReference type="SUPFAM" id="SSF159888">
    <property type="entry name" value="YdhG-like"/>
    <property type="match status" value="1"/>
</dbReference>
<dbReference type="Gene3D" id="3.90.1150.200">
    <property type="match status" value="1"/>
</dbReference>
<dbReference type="InterPro" id="IPR014922">
    <property type="entry name" value="YdhG-like"/>
</dbReference>
<dbReference type="OrthoDB" id="214150at2"/>
<evidence type="ECO:0000313" key="3">
    <source>
        <dbReference type="Proteomes" id="UP000236454"/>
    </source>
</evidence>
<dbReference type="PIRSF" id="PIRSF021308">
    <property type="entry name" value="UCP021308"/>
    <property type="match status" value="1"/>
</dbReference>
<evidence type="ECO:0000313" key="2">
    <source>
        <dbReference type="EMBL" id="SFT38567.1"/>
    </source>
</evidence>
<dbReference type="Pfam" id="PF08818">
    <property type="entry name" value="DUF1801"/>
    <property type="match status" value="1"/>
</dbReference>
<accession>A0A1I6XKE3</accession>
<organism evidence="2 3">
    <name type="scientific">Lishizhenia tianjinensis</name>
    <dbReference type="NCBI Taxonomy" id="477690"/>
    <lineage>
        <taxon>Bacteria</taxon>
        <taxon>Pseudomonadati</taxon>
        <taxon>Bacteroidota</taxon>
        <taxon>Flavobacteriia</taxon>
        <taxon>Flavobacteriales</taxon>
        <taxon>Crocinitomicaceae</taxon>
        <taxon>Lishizhenia</taxon>
    </lineage>
</organism>
<dbReference type="Proteomes" id="UP000236454">
    <property type="component" value="Unassembled WGS sequence"/>
</dbReference>
<evidence type="ECO:0000259" key="1">
    <source>
        <dbReference type="Pfam" id="PF08818"/>
    </source>
</evidence>
<dbReference type="RefSeq" id="WP_090245478.1">
    <property type="nucleotide sequence ID" value="NZ_FPAS01000001.1"/>
</dbReference>
<keyword evidence="3" id="KW-1185">Reference proteome</keyword>
<proteinExistence type="predicted"/>
<dbReference type="Pfam" id="PF13376">
    <property type="entry name" value="OmdA"/>
    <property type="match status" value="1"/>
</dbReference>
<reference evidence="2 3" key="1">
    <citation type="submission" date="2016-10" db="EMBL/GenBank/DDBJ databases">
        <authorList>
            <person name="de Groot N.N."/>
        </authorList>
    </citation>
    <scope>NUCLEOTIDE SEQUENCE [LARGE SCALE GENOMIC DNA]</scope>
    <source>
        <strain evidence="2 3">CGMCC 1.7005</strain>
    </source>
</reference>
<feature type="domain" description="YdhG-like" evidence="1">
    <location>
        <begin position="21"/>
        <end position="116"/>
    </location>
</feature>
<dbReference type="InterPro" id="IPR016786">
    <property type="entry name" value="YdeI_bac"/>
</dbReference>
<dbReference type="STRING" id="477690.SAMN05216474_0260"/>
<dbReference type="AlphaFoldDB" id="A0A1I6XKE3"/>
<gene>
    <name evidence="2" type="ORF">SAMN05216474_0260</name>
</gene>